<feature type="domain" description="F-box protein At3g26010-like beta-propeller" evidence="3">
    <location>
        <begin position="87"/>
        <end position="387"/>
    </location>
</feature>
<dbReference type="InterPro" id="IPR055290">
    <property type="entry name" value="At3g26010-like"/>
</dbReference>
<dbReference type="InterPro" id="IPR036047">
    <property type="entry name" value="F-box-like_dom_sf"/>
</dbReference>
<dbReference type="PANTHER" id="PTHR35546">
    <property type="entry name" value="F-BOX PROTEIN INTERACTION DOMAIN PROTEIN-RELATED"/>
    <property type="match status" value="1"/>
</dbReference>
<accession>A0AAN7KVF2</accession>
<reference evidence="4 5" key="1">
    <citation type="journal article" date="2023" name="Hortic Res">
        <title>Pangenome of water caltrop reveals structural variations and asymmetric subgenome divergence after allopolyploidization.</title>
        <authorList>
            <person name="Zhang X."/>
            <person name="Chen Y."/>
            <person name="Wang L."/>
            <person name="Yuan Y."/>
            <person name="Fang M."/>
            <person name="Shi L."/>
            <person name="Lu R."/>
            <person name="Comes H.P."/>
            <person name="Ma Y."/>
            <person name="Chen Y."/>
            <person name="Huang G."/>
            <person name="Zhou Y."/>
            <person name="Zheng Z."/>
            <person name="Qiu Y."/>
        </authorList>
    </citation>
    <scope>NUCLEOTIDE SEQUENCE [LARGE SCALE GENOMIC DNA]</scope>
    <source>
        <strain evidence="4">F231</strain>
    </source>
</reference>
<dbReference type="Proteomes" id="UP001346149">
    <property type="component" value="Unassembled WGS sequence"/>
</dbReference>
<evidence type="ECO:0000313" key="5">
    <source>
        <dbReference type="Proteomes" id="UP001346149"/>
    </source>
</evidence>
<dbReference type="InterPro" id="IPR001810">
    <property type="entry name" value="F-box_dom"/>
</dbReference>
<sequence>MEILKLNGRNEDRSSSRGPQARPSLPFLPEFSSGEDLPEWLLEEILIRLPLSSVCRLRCVSQGWHLRLSHTFFRRRYVSLRAKFPPSWTLLYGYTRAVEDVPGSTRWDHRSIGNSAPPRFTVLPSLSSHGRVRFLGCSNGLLLCSQRWKELYYVYNPLTLQWLSLPRGFPWTEPTREGLITRLEGDELRSYKVVQVGQEPESPAELSVDVFSSETGLWTYYRFCSPQPDHFPKPFPYFRFARAVTVKETVYLPDYREGVLMAYSPYTSPDQLSIVRLPDHELGRLPEWFKLCDGFGEKLRYYTVSEAWEDPKLEVWELADPSNGGKWGLLHACRWVEIRPEDDCVDVSSLHRGFHPLCFHPSDPGIVYLWNVKCIASYDMKARSLGVFCELDGSFRGLSWDSVLPFELPNWPVSIPRYPEKEFPVHCN</sequence>
<evidence type="ECO:0000259" key="3">
    <source>
        <dbReference type="Pfam" id="PF24750"/>
    </source>
</evidence>
<feature type="region of interest" description="Disordered" evidence="1">
    <location>
        <begin position="1"/>
        <end position="26"/>
    </location>
</feature>
<dbReference type="AlphaFoldDB" id="A0AAN7KVF2"/>
<proteinExistence type="predicted"/>
<keyword evidence="5" id="KW-1185">Reference proteome</keyword>
<dbReference type="InterPro" id="IPR056592">
    <property type="entry name" value="Beta-prop_At3g26010-like"/>
</dbReference>
<dbReference type="SUPFAM" id="SSF81383">
    <property type="entry name" value="F-box domain"/>
    <property type="match status" value="1"/>
</dbReference>
<gene>
    <name evidence="4" type="ORF">SAY86_013914</name>
</gene>
<dbReference type="PANTHER" id="PTHR35546:SF87">
    <property type="entry name" value="F-BOX DOMAIN-CONTAINING PROTEIN"/>
    <property type="match status" value="1"/>
</dbReference>
<evidence type="ECO:0000313" key="4">
    <source>
        <dbReference type="EMBL" id="KAK4772139.1"/>
    </source>
</evidence>
<organism evidence="4 5">
    <name type="scientific">Trapa natans</name>
    <name type="common">Water chestnut</name>
    <dbReference type="NCBI Taxonomy" id="22666"/>
    <lineage>
        <taxon>Eukaryota</taxon>
        <taxon>Viridiplantae</taxon>
        <taxon>Streptophyta</taxon>
        <taxon>Embryophyta</taxon>
        <taxon>Tracheophyta</taxon>
        <taxon>Spermatophyta</taxon>
        <taxon>Magnoliopsida</taxon>
        <taxon>eudicotyledons</taxon>
        <taxon>Gunneridae</taxon>
        <taxon>Pentapetalae</taxon>
        <taxon>rosids</taxon>
        <taxon>malvids</taxon>
        <taxon>Myrtales</taxon>
        <taxon>Lythraceae</taxon>
        <taxon>Trapa</taxon>
    </lineage>
</organism>
<dbReference type="Pfam" id="PF24750">
    <property type="entry name" value="b-prop_At3g26010-like"/>
    <property type="match status" value="1"/>
</dbReference>
<protein>
    <recommendedName>
        <fullName evidence="6">F-box domain-containing protein</fullName>
    </recommendedName>
</protein>
<dbReference type="Pfam" id="PF00646">
    <property type="entry name" value="F-box"/>
    <property type="match status" value="1"/>
</dbReference>
<evidence type="ECO:0008006" key="6">
    <source>
        <dbReference type="Google" id="ProtNLM"/>
    </source>
</evidence>
<dbReference type="EMBL" id="JAXQNO010000020">
    <property type="protein sequence ID" value="KAK4772139.1"/>
    <property type="molecule type" value="Genomic_DNA"/>
</dbReference>
<comment type="caution">
    <text evidence="4">The sequence shown here is derived from an EMBL/GenBank/DDBJ whole genome shotgun (WGS) entry which is preliminary data.</text>
</comment>
<evidence type="ECO:0000259" key="2">
    <source>
        <dbReference type="Pfam" id="PF00646"/>
    </source>
</evidence>
<feature type="domain" description="F-box" evidence="2">
    <location>
        <begin position="36"/>
        <end position="65"/>
    </location>
</feature>
<evidence type="ECO:0000256" key="1">
    <source>
        <dbReference type="SAM" id="MobiDB-lite"/>
    </source>
</evidence>
<name>A0AAN7KVF2_TRANT</name>